<protein>
    <submittedName>
        <fullName evidence="8">DsbE family thiol:disulfide interchange protein</fullName>
    </submittedName>
</protein>
<dbReference type="PANTHER" id="PTHR42852:SF6">
    <property type="entry name" value="THIOL:DISULFIDE INTERCHANGE PROTEIN DSBE"/>
    <property type="match status" value="1"/>
</dbReference>
<dbReference type="OrthoDB" id="9799347at2"/>
<dbReference type="AlphaFoldDB" id="A0A418WNW9"/>
<dbReference type="GO" id="GO:0017004">
    <property type="term" value="P:cytochrome complex assembly"/>
    <property type="evidence" value="ECO:0007669"/>
    <property type="project" value="UniProtKB-KW"/>
</dbReference>
<evidence type="ECO:0000313" key="8">
    <source>
        <dbReference type="EMBL" id="RJF92925.1"/>
    </source>
</evidence>
<evidence type="ECO:0000256" key="1">
    <source>
        <dbReference type="ARBA" id="ARBA00004196"/>
    </source>
</evidence>
<keyword evidence="6" id="KW-0812">Transmembrane</keyword>
<keyword evidence="9" id="KW-1185">Reference proteome</keyword>
<accession>A0A418WNW9</accession>
<dbReference type="InterPro" id="IPR050553">
    <property type="entry name" value="Thioredoxin_ResA/DsbE_sf"/>
</dbReference>
<dbReference type="GO" id="GO:0030288">
    <property type="term" value="C:outer membrane-bounded periplasmic space"/>
    <property type="evidence" value="ECO:0007669"/>
    <property type="project" value="InterPro"/>
</dbReference>
<dbReference type="CDD" id="cd03010">
    <property type="entry name" value="TlpA_like_DsbE"/>
    <property type="match status" value="1"/>
</dbReference>
<keyword evidence="3" id="KW-0201">Cytochrome c-type biogenesis</keyword>
<comment type="subcellular location">
    <subcellularLocation>
        <location evidence="1">Cell envelope</location>
    </subcellularLocation>
</comment>
<evidence type="ECO:0000259" key="7">
    <source>
        <dbReference type="PROSITE" id="PS51352"/>
    </source>
</evidence>
<gene>
    <name evidence="8" type="ORF">D3876_00600</name>
</gene>
<comment type="caution">
    <text evidence="8">The sequence shown here is derived from an EMBL/GenBank/DDBJ whole genome shotgun (WGS) entry which is preliminary data.</text>
</comment>
<feature type="transmembrane region" description="Helical" evidence="6">
    <location>
        <begin position="6"/>
        <end position="25"/>
    </location>
</feature>
<evidence type="ECO:0000256" key="4">
    <source>
        <dbReference type="ARBA" id="ARBA00023157"/>
    </source>
</evidence>
<dbReference type="InterPro" id="IPR036249">
    <property type="entry name" value="Thioredoxin-like_sf"/>
</dbReference>
<evidence type="ECO:0000256" key="3">
    <source>
        <dbReference type="ARBA" id="ARBA00022748"/>
    </source>
</evidence>
<dbReference type="InterPro" id="IPR013766">
    <property type="entry name" value="Thioredoxin_domain"/>
</dbReference>
<keyword evidence="4" id="KW-1015">Disulfide bond</keyword>
<proteinExistence type="inferred from homology"/>
<sequence length="175" mass="19053">MKRTILWVPLALFGLFFGIVAYGLINPADRTIESKMIGKPLPQFALPAAYDGRPALASADFGKGEPRLLNVFASWCLPCIAEAPVLEGMAKQGVPIDAIAIRDKPEDVAAFLRRNGNPYQRIGSDVKSSVQLAMGSSGVPETFVIDGKGVIRYQHVGDIRPEHVPTILEELRKAR</sequence>
<dbReference type="Pfam" id="PF08534">
    <property type="entry name" value="Redoxin"/>
    <property type="match status" value="1"/>
</dbReference>
<evidence type="ECO:0000256" key="2">
    <source>
        <dbReference type="ARBA" id="ARBA00007758"/>
    </source>
</evidence>
<feature type="domain" description="Thioredoxin" evidence="7">
    <location>
        <begin position="35"/>
        <end position="173"/>
    </location>
</feature>
<evidence type="ECO:0000256" key="6">
    <source>
        <dbReference type="SAM" id="Phobius"/>
    </source>
</evidence>
<evidence type="ECO:0000256" key="5">
    <source>
        <dbReference type="ARBA" id="ARBA00023284"/>
    </source>
</evidence>
<dbReference type="InterPro" id="IPR004799">
    <property type="entry name" value="Periplasmic_diS_OxRdtase_DsbE"/>
</dbReference>
<dbReference type="SUPFAM" id="SSF52833">
    <property type="entry name" value="Thioredoxin-like"/>
    <property type="match status" value="1"/>
</dbReference>
<dbReference type="Proteomes" id="UP000286100">
    <property type="component" value="Unassembled WGS sequence"/>
</dbReference>
<dbReference type="PANTHER" id="PTHR42852">
    <property type="entry name" value="THIOL:DISULFIDE INTERCHANGE PROTEIN DSBE"/>
    <property type="match status" value="1"/>
</dbReference>
<evidence type="ECO:0000313" key="9">
    <source>
        <dbReference type="Proteomes" id="UP000286100"/>
    </source>
</evidence>
<reference evidence="8 9" key="1">
    <citation type="submission" date="2018-09" db="EMBL/GenBank/DDBJ databases">
        <authorList>
            <person name="Zhu H."/>
        </authorList>
    </citation>
    <scope>NUCLEOTIDE SEQUENCE [LARGE SCALE GENOMIC DNA]</scope>
    <source>
        <strain evidence="8 9">K2R01-6</strain>
    </source>
</reference>
<organism evidence="8 9">
    <name type="scientific">Sphingomonas cavernae</name>
    <dbReference type="NCBI Taxonomy" id="2320861"/>
    <lineage>
        <taxon>Bacteria</taxon>
        <taxon>Pseudomonadati</taxon>
        <taxon>Pseudomonadota</taxon>
        <taxon>Alphaproteobacteria</taxon>
        <taxon>Sphingomonadales</taxon>
        <taxon>Sphingomonadaceae</taxon>
        <taxon>Sphingomonas</taxon>
    </lineage>
</organism>
<dbReference type="PROSITE" id="PS51352">
    <property type="entry name" value="THIOREDOXIN_2"/>
    <property type="match status" value="1"/>
</dbReference>
<keyword evidence="5" id="KW-0676">Redox-active center</keyword>
<name>A0A418WNW9_9SPHN</name>
<comment type="similarity">
    <text evidence="2">Belongs to the thioredoxin family. DsbE subfamily.</text>
</comment>
<dbReference type="GO" id="GO:0015036">
    <property type="term" value="F:disulfide oxidoreductase activity"/>
    <property type="evidence" value="ECO:0007669"/>
    <property type="project" value="InterPro"/>
</dbReference>
<dbReference type="RefSeq" id="WP_119759205.1">
    <property type="nucleotide sequence ID" value="NZ_QYUM01000002.1"/>
</dbReference>
<dbReference type="EMBL" id="QYUM01000002">
    <property type="protein sequence ID" value="RJF92925.1"/>
    <property type="molecule type" value="Genomic_DNA"/>
</dbReference>
<keyword evidence="6" id="KW-0472">Membrane</keyword>
<dbReference type="InterPro" id="IPR013740">
    <property type="entry name" value="Redoxin"/>
</dbReference>
<dbReference type="Gene3D" id="3.40.30.10">
    <property type="entry name" value="Glutaredoxin"/>
    <property type="match status" value="1"/>
</dbReference>
<dbReference type="NCBIfam" id="TIGR00385">
    <property type="entry name" value="dsbE"/>
    <property type="match status" value="1"/>
</dbReference>
<keyword evidence="6" id="KW-1133">Transmembrane helix</keyword>